<dbReference type="InterPro" id="IPR018910">
    <property type="entry name" value="LpqB_C"/>
</dbReference>
<evidence type="ECO:0000259" key="2">
    <source>
        <dbReference type="SMART" id="SM00909"/>
    </source>
</evidence>
<dbReference type="Proteomes" id="UP000218598">
    <property type="component" value="Unassembled WGS sequence"/>
</dbReference>
<dbReference type="EMBL" id="NRGR01000016">
    <property type="protein sequence ID" value="PCC39217.1"/>
    <property type="molecule type" value="Genomic_DNA"/>
</dbReference>
<gene>
    <name evidence="3" type="ORF">CIK66_10090</name>
</gene>
<dbReference type="AlphaFoldDB" id="A0A2A3YIU2"/>
<keyword evidence="1" id="KW-0732">Signal</keyword>
<dbReference type="RefSeq" id="WP_096163474.1">
    <property type="nucleotide sequence ID" value="NZ_JBQCXU010000078.1"/>
</dbReference>
<sequence>MRPPRRTVLHAAGAVTVLGLGAACARIPTGSPIDSRPLSGRVQPGAPYVQALPPAEDATAQQVVSGFVQAGVGSEEDFAVARSYLTDELSARWRPAAGITIYSSSQELEVKEVDETSMVLVLQVVAVVDGSGVRSVLSGPVSQNVEVTMEQVEDQWRIGEVPDGIFLSEAAFETLFAPARLYFLDARGRHLVPDHRWFSLQRGAAAVLEALVAGPALFLKGAVRSAVPDAPDVADAVVTTAADGTPEVDVPRSVLALRLEERAQALAQIESSLRSLRSLSGIRLVRNGEEYSAGEEHTIERALPGHRPIAAGPTGIISLNDPSMDAPAAQLVPDLAEQALTSPVIAQEGGLAAALTDDGTVVLLASTDGSVPPREAATGGEFVPPRVDDAGLVWTSTVRSAGVMLALAGSGPGQDVKVDVPWLRGREVRALDIAADSTRMMVLSTDSAGSQLDLCAVIRDADGVPSSLTQPDQVRTFLSDVTQASWYDEVGLILLGSDPGTGELRGQILDLTSGRDPLPSVRSTTDRIAGTVVGETIWAGTSDGDLLRSDGSRWSVVDLEAHDPSFY</sequence>
<dbReference type="InterPro" id="IPR019606">
    <property type="entry name" value="GerMN"/>
</dbReference>
<feature type="chain" id="PRO_5012833467" description="GerMN domain-containing protein" evidence="1">
    <location>
        <begin position="26"/>
        <end position="567"/>
    </location>
</feature>
<dbReference type="OrthoDB" id="3226781at2"/>
<feature type="signal peptide" evidence="1">
    <location>
        <begin position="1"/>
        <end position="25"/>
    </location>
</feature>
<dbReference type="Pfam" id="PF10647">
    <property type="entry name" value="Gmad1"/>
    <property type="match status" value="1"/>
</dbReference>
<evidence type="ECO:0000256" key="1">
    <source>
        <dbReference type="SAM" id="SignalP"/>
    </source>
</evidence>
<dbReference type="SMART" id="SM00909">
    <property type="entry name" value="Germane"/>
    <property type="match status" value="1"/>
</dbReference>
<dbReference type="GeneID" id="95326079"/>
<feature type="domain" description="GerMN" evidence="2">
    <location>
        <begin position="204"/>
        <end position="295"/>
    </location>
</feature>
<organism evidence="3 4">
    <name type="scientific">Brachybacterium alimentarium</name>
    <dbReference type="NCBI Taxonomy" id="47845"/>
    <lineage>
        <taxon>Bacteria</taxon>
        <taxon>Bacillati</taxon>
        <taxon>Actinomycetota</taxon>
        <taxon>Actinomycetes</taxon>
        <taxon>Micrococcales</taxon>
        <taxon>Dermabacteraceae</taxon>
        <taxon>Brachybacterium</taxon>
    </lineage>
</organism>
<name>A0A2A3YIU2_9MICO</name>
<reference evidence="3 4" key="1">
    <citation type="journal article" date="2017" name="Elife">
        <title>Extensive horizontal gene transfer in cheese-associated bacteria.</title>
        <authorList>
            <person name="Bonham K.S."/>
            <person name="Wolfe B.E."/>
            <person name="Dutton R.J."/>
        </authorList>
    </citation>
    <scope>NUCLEOTIDE SEQUENCE [LARGE SCALE GENOMIC DNA]</scope>
    <source>
        <strain evidence="3 4">341_9</strain>
    </source>
</reference>
<dbReference type="Pfam" id="PF25976">
    <property type="entry name" value="LpqB_N"/>
    <property type="match status" value="1"/>
</dbReference>
<dbReference type="PROSITE" id="PS51257">
    <property type="entry name" value="PROKAR_LIPOPROTEIN"/>
    <property type="match status" value="1"/>
</dbReference>
<dbReference type="InterPro" id="IPR059026">
    <property type="entry name" value="LpqB_N"/>
</dbReference>
<evidence type="ECO:0000313" key="3">
    <source>
        <dbReference type="EMBL" id="PCC39217.1"/>
    </source>
</evidence>
<comment type="caution">
    <text evidence="3">The sequence shown here is derived from an EMBL/GenBank/DDBJ whole genome shotgun (WGS) entry which is preliminary data.</text>
</comment>
<accession>A0A2A3YIU2</accession>
<dbReference type="Pfam" id="PF10646">
    <property type="entry name" value="Germane"/>
    <property type="match status" value="1"/>
</dbReference>
<keyword evidence="4" id="KW-1185">Reference proteome</keyword>
<proteinExistence type="predicted"/>
<evidence type="ECO:0000313" key="4">
    <source>
        <dbReference type="Proteomes" id="UP000218598"/>
    </source>
</evidence>
<protein>
    <recommendedName>
        <fullName evidence="2">GerMN domain-containing protein</fullName>
    </recommendedName>
</protein>